<dbReference type="AlphaFoldDB" id="A0A061H723"/>
<feature type="compositionally biased region" description="Basic and acidic residues" evidence="6">
    <location>
        <begin position="12"/>
        <end position="24"/>
    </location>
</feature>
<feature type="region of interest" description="Disordered" evidence="6">
    <location>
        <begin position="1"/>
        <end position="24"/>
    </location>
</feature>
<evidence type="ECO:0000313" key="10">
    <source>
        <dbReference type="Proteomes" id="UP000053664"/>
    </source>
</evidence>
<dbReference type="RefSeq" id="XP_007879714.1">
    <property type="nucleotide sequence ID" value="XM_007881523.1"/>
</dbReference>
<name>A0A061H723_9BASI</name>
<dbReference type="PANTHER" id="PTHR22950">
    <property type="entry name" value="AMINO ACID TRANSPORTER"/>
    <property type="match status" value="1"/>
</dbReference>
<proteinExistence type="inferred from homology"/>
<gene>
    <name evidence="9" type="ORF">PFL1_04000</name>
</gene>
<reference evidence="9 10" key="1">
    <citation type="journal article" date="2013" name="Plant Cell">
        <title>The transition from a phytopathogenic smut ancestor to an anamorphic biocontrol agent deciphered by comparative whole-genome analysis.</title>
        <authorList>
            <person name="Lefebvre F."/>
            <person name="Joly D.L."/>
            <person name="Labbe C."/>
            <person name="Teichmann B."/>
            <person name="Linning R."/>
            <person name="Belzile F."/>
            <person name="Bakkeren G."/>
            <person name="Belanger R.R."/>
        </authorList>
    </citation>
    <scope>NUCLEOTIDE SEQUENCE [LARGE SCALE GENOMIC DNA]</scope>
    <source>
        <strain evidence="9 10">PF-1</strain>
    </source>
</reference>
<feature type="transmembrane region" description="Helical" evidence="7">
    <location>
        <begin position="252"/>
        <end position="278"/>
    </location>
</feature>
<evidence type="ECO:0000256" key="4">
    <source>
        <dbReference type="ARBA" id="ARBA00022989"/>
    </source>
</evidence>
<dbReference type="Pfam" id="PF01490">
    <property type="entry name" value="Aa_trans"/>
    <property type="match status" value="1"/>
</dbReference>
<feature type="transmembrane region" description="Helical" evidence="7">
    <location>
        <begin position="290"/>
        <end position="312"/>
    </location>
</feature>
<feature type="transmembrane region" description="Helical" evidence="7">
    <location>
        <begin position="207"/>
        <end position="232"/>
    </location>
</feature>
<evidence type="ECO:0000259" key="8">
    <source>
        <dbReference type="Pfam" id="PF01490"/>
    </source>
</evidence>
<feature type="transmembrane region" description="Helical" evidence="7">
    <location>
        <begin position="178"/>
        <end position="195"/>
    </location>
</feature>
<dbReference type="PANTHER" id="PTHR22950:SF461">
    <property type="entry name" value="AMINO ACID TRANSPORTER TRANSMEMBRANE DOMAIN-CONTAINING PROTEIN"/>
    <property type="match status" value="1"/>
</dbReference>
<dbReference type="OrthoDB" id="40134at2759"/>
<feature type="transmembrane region" description="Helical" evidence="7">
    <location>
        <begin position="332"/>
        <end position="352"/>
    </location>
</feature>
<comment type="subcellular location">
    <subcellularLocation>
        <location evidence="1">Membrane</location>
        <topology evidence="1">Multi-pass membrane protein</topology>
    </subcellularLocation>
</comment>
<comment type="similarity">
    <text evidence="2">Belongs to the amino acid/polyamine transporter 2 family.</text>
</comment>
<evidence type="ECO:0000256" key="6">
    <source>
        <dbReference type="SAM" id="MobiDB-lite"/>
    </source>
</evidence>
<feature type="domain" description="Amino acid transporter transmembrane" evidence="8">
    <location>
        <begin position="67"/>
        <end position="426"/>
    </location>
</feature>
<dbReference type="GO" id="GO:0016020">
    <property type="term" value="C:membrane"/>
    <property type="evidence" value="ECO:0007669"/>
    <property type="project" value="UniProtKB-SubCell"/>
</dbReference>
<keyword evidence="5 7" id="KW-0472">Membrane</keyword>
<protein>
    <recommendedName>
        <fullName evidence="8">Amino acid transporter transmembrane domain-containing protein</fullName>
    </recommendedName>
</protein>
<keyword evidence="3 7" id="KW-0812">Transmembrane</keyword>
<dbReference type="eggNOG" id="KOG1303">
    <property type="taxonomic scope" value="Eukaryota"/>
</dbReference>
<evidence type="ECO:0000313" key="9">
    <source>
        <dbReference type="EMBL" id="EPQ28697.1"/>
    </source>
</evidence>
<dbReference type="GO" id="GO:0015179">
    <property type="term" value="F:L-amino acid transmembrane transporter activity"/>
    <property type="evidence" value="ECO:0007669"/>
    <property type="project" value="TreeGrafter"/>
</dbReference>
<feature type="transmembrane region" description="Helical" evidence="7">
    <location>
        <begin position="401"/>
        <end position="420"/>
    </location>
</feature>
<evidence type="ECO:0000256" key="3">
    <source>
        <dbReference type="ARBA" id="ARBA00022692"/>
    </source>
</evidence>
<dbReference type="HOGENOM" id="CLU_027816_3_1_1"/>
<evidence type="ECO:0000256" key="7">
    <source>
        <dbReference type="SAM" id="Phobius"/>
    </source>
</evidence>
<evidence type="ECO:0000256" key="1">
    <source>
        <dbReference type="ARBA" id="ARBA00004141"/>
    </source>
</evidence>
<feature type="transmembrane region" description="Helical" evidence="7">
    <location>
        <begin position="372"/>
        <end position="395"/>
    </location>
</feature>
<organism evidence="9 10">
    <name type="scientific">Pseudozyma flocculosa PF-1</name>
    <dbReference type="NCBI Taxonomy" id="1277687"/>
    <lineage>
        <taxon>Eukaryota</taxon>
        <taxon>Fungi</taxon>
        <taxon>Dikarya</taxon>
        <taxon>Basidiomycota</taxon>
        <taxon>Ustilaginomycotina</taxon>
        <taxon>Ustilaginomycetes</taxon>
        <taxon>Ustilaginales</taxon>
        <taxon>Ustilaginaceae</taxon>
        <taxon>Pseudozyma</taxon>
    </lineage>
</organism>
<keyword evidence="4 7" id="KW-1133">Transmembrane helix</keyword>
<feature type="transmembrane region" description="Helical" evidence="7">
    <location>
        <begin position="68"/>
        <end position="89"/>
    </location>
</feature>
<feature type="transmembrane region" description="Helical" evidence="7">
    <location>
        <begin position="150"/>
        <end position="172"/>
    </location>
</feature>
<feature type="compositionally biased region" description="Polar residues" evidence="6">
    <location>
        <begin position="1"/>
        <end position="11"/>
    </location>
</feature>
<dbReference type="InterPro" id="IPR013057">
    <property type="entry name" value="AA_transpt_TM"/>
</dbReference>
<dbReference type="EMBL" id="KE361634">
    <property type="protein sequence ID" value="EPQ28697.1"/>
    <property type="molecule type" value="Genomic_DNA"/>
</dbReference>
<dbReference type="Proteomes" id="UP000053664">
    <property type="component" value="Unassembled WGS sequence"/>
</dbReference>
<sequence>MDRPRTSSQSDVKGDDAAEKPRPDADVAVLELAPAVPTAEAKPKIEEQLVEVFSNVEDGGHGPNFRGVSWQAAAVLVAKYQFGIGVLAIPQTLSVLGFVPGLVSLVGMILVTGYAGLQAGYLRNTHRGIFSIGDVGQLLFGAAGREFIGWAYWVFIALCTGATFVTFSSAMYTLSDNAVCSLVWAVVAAVIVVSVQTATRTMKHMGIAGYIGLTSVFVAVWTVVIAVCAQARPAGAPAGIDDWGIRAVQRPTFTAAMTAVCTQLLSLCGTATFFSISAEMQHPHLFTRSVVVGHGFVGTMYLVIGCIIYGRIGDYVASPALASAGVRIAKVAYGLALPGILITALIYGHVGAKYTFVRLLRNTPHLERSTRVHWLTWFASLALLAVFGFVIAASVPFFGDLMGLIGAVCGSVFSVMVPALTSIYQRAAAVVVEEEEEERDADDDGGEFATARRRAKHWFRRGAPGASARASTPLGFARASADYLILVLGAFLLVAGSYSAVRSIIDSYSTGAVSRPFACRA</sequence>
<evidence type="ECO:0000256" key="5">
    <source>
        <dbReference type="ARBA" id="ARBA00023136"/>
    </source>
</evidence>
<feature type="transmembrane region" description="Helical" evidence="7">
    <location>
        <begin position="483"/>
        <end position="501"/>
    </location>
</feature>
<evidence type="ECO:0000256" key="2">
    <source>
        <dbReference type="ARBA" id="ARBA00008066"/>
    </source>
</evidence>
<feature type="transmembrane region" description="Helical" evidence="7">
    <location>
        <begin position="95"/>
        <end position="117"/>
    </location>
</feature>
<dbReference type="GeneID" id="19318107"/>
<dbReference type="KEGG" id="pfp:PFL1_04000"/>
<accession>A0A061H723</accession>